<dbReference type="AlphaFoldDB" id="A0A0C2K761"/>
<proteinExistence type="predicted"/>
<keyword evidence="2" id="KW-1185">Reference proteome</keyword>
<evidence type="ECO:0000313" key="1">
    <source>
        <dbReference type="EMBL" id="KII76621.1"/>
    </source>
</evidence>
<accession>A0A0C2NAI8</accession>
<protein>
    <submittedName>
        <fullName evidence="1">Uncharacterized protein</fullName>
    </submittedName>
</protein>
<dbReference type="STRING" id="1461322.OJ16_17725"/>
<comment type="caution">
    <text evidence="1">The sequence shown here is derived from an EMBL/GenBank/DDBJ whole genome shotgun (WGS) entry which is preliminary data.</text>
</comment>
<sequence>MLFAEWKIELYKNDQFVRMQAVTGYSTKSHTLPIEQFELEPSAPYNDLDVLCHIGGYPVGIHFSYNGRLCYLPMGDEQLSLIYIEPLSALYATFTQKSHDSFKELVMDYVFKIGSRNWLCRNMSFLPAIK</sequence>
<gene>
    <name evidence="1" type="ORF">OJ16_17725</name>
</gene>
<dbReference type="EMBL" id="JTKH01000024">
    <property type="protein sequence ID" value="KII76621.1"/>
    <property type="molecule type" value="Genomic_DNA"/>
</dbReference>
<evidence type="ECO:0000313" key="2">
    <source>
        <dbReference type="Proteomes" id="UP000031672"/>
    </source>
</evidence>
<accession>A0A0C2K761</accession>
<dbReference type="Proteomes" id="UP000031672">
    <property type="component" value="Unassembled WGS sequence"/>
</dbReference>
<organism evidence="1 2">
    <name type="scientific">Vibrio renipiscarius</name>
    <dbReference type="NCBI Taxonomy" id="1461322"/>
    <lineage>
        <taxon>Bacteria</taxon>
        <taxon>Pseudomonadati</taxon>
        <taxon>Pseudomonadota</taxon>
        <taxon>Gammaproteobacteria</taxon>
        <taxon>Vibrionales</taxon>
        <taxon>Vibrionaceae</taxon>
        <taxon>Vibrio</taxon>
    </lineage>
</organism>
<reference evidence="1 2" key="1">
    <citation type="submission" date="2014-11" db="EMBL/GenBank/DDBJ databases">
        <title>Draft Genome Sequence of Vibrio piscirenalis strains CECT 8603T and CECT 8604, two marine Gammaproteobacterium isolated from cultured gilthead sea bream (Sparus aurata).</title>
        <authorList>
            <person name="Arahal D.R."/>
            <person name="Rodrigo-Torres L."/>
            <person name="Lucena T."/>
            <person name="Pujalte M.J."/>
        </authorList>
    </citation>
    <scope>NUCLEOTIDE SEQUENCE [LARGE SCALE GENOMIC DNA]</scope>
    <source>
        <strain evidence="1 2">DCR 1-4-2</strain>
    </source>
</reference>
<name>A0A0C2K761_9VIBR</name>